<dbReference type="PANTHER" id="PTHR33833:SF3">
    <property type="entry name" value="YCF49-LIKE PROTEIN"/>
    <property type="match status" value="1"/>
</dbReference>
<dbReference type="EMBL" id="JATAAI010000014">
    <property type="protein sequence ID" value="KAK1741174.1"/>
    <property type="molecule type" value="Genomic_DNA"/>
</dbReference>
<feature type="transmembrane region" description="Helical" evidence="1">
    <location>
        <begin position="76"/>
        <end position="95"/>
    </location>
</feature>
<keyword evidence="1" id="KW-0472">Membrane</keyword>
<evidence type="ECO:0000313" key="3">
    <source>
        <dbReference type="EMBL" id="KAK1741174.1"/>
    </source>
</evidence>
<keyword evidence="2" id="KW-0732">Signal</keyword>
<dbReference type="PANTHER" id="PTHR33833">
    <property type="entry name" value="NUCLEOLAR-LIKE PROTEIN-RELATED"/>
    <property type="match status" value="1"/>
</dbReference>
<dbReference type="InterPro" id="IPR019634">
    <property type="entry name" value="Uncharacterised_Ycf49"/>
</dbReference>
<feature type="transmembrane region" description="Helical" evidence="1">
    <location>
        <begin position="187"/>
        <end position="209"/>
    </location>
</feature>
<dbReference type="Pfam" id="PF12159">
    <property type="entry name" value="DUF3593"/>
    <property type="match status" value="1"/>
</dbReference>
<organism evidence="3 4">
    <name type="scientific">Skeletonema marinoi</name>
    <dbReference type="NCBI Taxonomy" id="267567"/>
    <lineage>
        <taxon>Eukaryota</taxon>
        <taxon>Sar</taxon>
        <taxon>Stramenopiles</taxon>
        <taxon>Ochrophyta</taxon>
        <taxon>Bacillariophyta</taxon>
        <taxon>Coscinodiscophyceae</taxon>
        <taxon>Thalassiosirophycidae</taxon>
        <taxon>Thalassiosirales</taxon>
        <taxon>Skeletonemataceae</taxon>
        <taxon>Skeletonema</taxon>
        <taxon>Skeletonema marinoi-dohrnii complex</taxon>
    </lineage>
</organism>
<keyword evidence="4" id="KW-1185">Reference proteome</keyword>
<feature type="transmembrane region" description="Helical" evidence="1">
    <location>
        <begin position="302"/>
        <end position="323"/>
    </location>
</feature>
<feature type="signal peptide" evidence="2">
    <location>
        <begin position="1"/>
        <end position="20"/>
    </location>
</feature>
<proteinExistence type="predicted"/>
<accession>A0AAD8Y7E8</accession>
<sequence>MMIPRRQLLIGLCVAVTVDAFAPPIIAATRHAHARHPTTSSHNMMPMSDVLQNTIMNLDQLNNSILTMDQAAAETLAGPFFGLSLFPYLAFLYFLNLPQNETPKGVTVGFATCLLFVFLTIPAAIGAKVWYGVSLADSDWLHGSAESLLTVTNLVTVIAFRQALSYKEQEMDGKGATMPESMVSYRPMVNLVGGLTALAGLTAFVPGLMGAEVHTPYLNGFMDIPFQLSARHPEPENALTVACWIIHISSLVEWLVAMGFCWRWADVSNNPKWRGLTWGLLPLHSSGITACTYHLFYNSIPVLVPLQAMLTCLGNTTAMFAAYRIAVSNGWMSPWGDILALNEEDSSNENTQEEDSQSLVGFEDLGDALATDNDWTFIAKLFAGCAVASYLVKYGELWFDFPFESELYLSLAFIFIPSLLNSFKWWKRSQDPTFDGWF</sequence>
<feature type="transmembrane region" description="Helical" evidence="1">
    <location>
        <begin position="107"/>
        <end position="127"/>
    </location>
</feature>
<evidence type="ECO:0000313" key="4">
    <source>
        <dbReference type="Proteomes" id="UP001224775"/>
    </source>
</evidence>
<feature type="transmembrane region" description="Helical" evidence="1">
    <location>
        <begin position="377"/>
        <end position="395"/>
    </location>
</feature>
<evidence type="ECO:0000256" key="2">
    <source>
        <dbReference type="SAM" id="SignalP"/>
    </source>
</evidence>
<dbReference type="Pfam" id="PF10693">
    <property type="entry name" value="DUF2499"/>
    <property type="match status" value="1"/>
</dbReference>
<keyword evidence="1" id="KW-1133">Transmembrane helix</keyword>
<dbReference type="AlphaFoldDB" id="A0AAD8Y7E8"/>
<feature type="chain" id="PRO_5042278621" evidence="2">
    <location>
        <begin position="21"/>
        <end position="438"/>
    </location>
</feature>
<protein>
    <submittedName>
        <fullName evidence="3">DUF3593 and DUF2499 domain-containing protein</fullName>
    </submittedName>
</protein>
<reference evidence="3" key="1">
    <citation type="submission" date="2023-06" db="EMBL/GenBank/DDBJ databases">
        <title>Survivors Of The Sea: Transcriptome response of Skeletonema marinoi to long-term dormancy.</title>
        <authorList>
            <person name="Pinder M.I.M."/>
            <person name="Kourtchenko O."/>
            <person name="Robertson E.K."/>
            <person name="Larsson T."/>
            <person name="Maumus F."/>
            <person name="Osuna-Cruz C.M."/>
            <person name="Vancaester E."/>
            <person name="Stenow R."/>
            <person name="Vandepoele K."/>
            <person name="Ploug H."/>
            <person name="Bruchert V."/>
            <person name="Godhe A."/>
            <person name="Topel M."/>
        </authorList>
    </citation>
    <scope>NUCLEOTIDE SEQUENCE</scope>
    <source>
        <strain evidence="3">R05AC</strain>
    </source>
</reference>
<comment type="caution">
    <text evidence="3">The sequence shown here is derived from an EMBL/GenBank/DDBJ whole genome shotgun (WGS) entry which is preliminary data.</text>
</comment>
<name>A0AAD8Y7E8_9STRA</name>
<feature type="transmembrane region" description="Helical" evidence="1">
    <location>
        <begin position="238"/>
        <end position="264"/>
    </location>
</feature>
<feature type="transmembrane region" description="Helical" evidence="1">
    <location>
        <begin position="147"/>
        <end position="166"/>
    </location>
</feature>
<feature type="transmembrane region" description="Helical" evidence="1">
    <location>
        <begin position="276"/>
        <end position="296"/>
    </location>
</feature>
<evidence type="ECO:0000256" key="1">
    <source>
        <dbReference type="SAM" id="Phobius"/>
    </source>
</evidence>
<feature type="transmembrane region" description="Helical" evidence="1">
    <location>
        <begin position="407"/>
        <end position="426"/>
    </location>
</feature>
<keyword evidence="1" id="KW-0812">Transmembrane</keyword>
<dbReference type="Proteomes" id="UP001224775">
    <property type="component" value="Unassembled WGS sequence"/>
</dbReference>
<gene>
    <name evidence="3" type="ORF">QTG54_008426</name>
</gene>
<dbReference type="InterPro" id="IPR021995">
    <property type="entry name" value="DUF3593"/>
</dbReference>